<evidence type="ECO:0000313" key="1">
    <source>
        <dbReference type="EMBL" id="EMS46616.1"/>
    </source>
</evidence>
<sequence>MALLERRKGLAVITPLSIIGFRVRTVVDGGGWVLPDSAWFHGGDFLGAFLLDGDDDDDEAAGTRFSMSNFRGLRACAFSSARGDRWTSGAGRGSTTDCGLGTVYFAGSDDGFAYWTAGYNIVLTLDKDAAEFTSSVLHDDGEYAALQNKHHATEYAYHQPWPPTIEACLS</sequence>
<organism evidence="1">
    <name type="scientific">Triticum urartu</name>
    <name type="common">Red wild einkorn</name>
    <name type="synonym">Crithodium urartu</name>
    <dbReference type="NCBI Taxonomy" id="4572"/>
    <lineage>
        <taxon>Eukaryota</taxon>
        <taxon>Viridiplantae</taxon>
        <taxon>Streptophyta</taxon>
        <taxon>Embryophyta</taxon>
        <taxon>Tracheophyta</taxon>
        <taxon>Spermatophyta</taxon>
        <taxon>Magnoliopsida</taxon>
        <taxon>Liliopsida</taxon>
        <taxon>Poales</taxon>
        <taxon>Poaceae</taxon>
        <taxon>BOP clade</taxon>
        <taxon>Pooideae</taxon>
        <taxon>Triticodae</taxon>
        <taxon>Triticeae</taxon>
        <taxon>Triticinae</taxon>
        <taxon>Triticum</taxon>
    </lineage>
</organism>
<accession>M7YII9</accession>
<reference evidence="1" key="1">
    <citation type="journal article" date="2013" name="Nature">
        <title>Draft genome of the wheat A-genome progenitor Triticum urartu.</title>
        <authorList>
            <person name="Ling H.Q."/>
            <person name="Zhao S."/>
            <person name="Liu D."/>
            <person name="Wang J."/>
            <person name="Sun H."/>
            <person name="Zhang C."/>
            <person name="Fan H."/>
            <person name="Li D."/>
            <person name="Dong L."/>
            <person name="Tao Y."/>
            <person name="Gao C."/>
            <person name="Wu H."/>
            <person name="Li Y."/>
            <person name="Cui Y."/>
            <person name="Guo X."/>
            <person name="Zheng S."/>
            <person name="Wang B."/>
            <person name="Yu K."/>
            <person name="Liang Q."/>
            <person name="Yang W."/>
            <person name="Lou X."/>
            <person name="Chen J."/>
            <person name="Feng M."/>
            <person name="Jian J."/>
            <person name="Zhang X."/>
            <person name="Luo G."/>
            <person name="Jiang Y."/>
            <person name="Liu J."/>
            <person name="Wang Z."/>
            <person name="Sha Y."/>
            <person name="Zhang B."/>
            <person name="Wu H."/>
            <person name="Tang D."/>
            <person name="Shen Q."/>
            <person name="Xue P."/>
            <person name="Zou S."/>
            <person name="Wang X."/>
            <person name="Liu X."/>
            <person name="Wang F."/>
            <person name="Yang Y."/>
            <person name="An X."/>
            <person name="Dong Z."/>
            <person name="Zhang K."/>
            <person name="Zhang X."/>
            <person name="Luo M.C."/>
            <person name="Dvorak J."/>
            <person name="Tong Y."/>
            <person name="Wang J."/>
            <person name="Yang H."/>
            <person name="Li Z."/>
            <person name="Wang D."/>
            <person name="Zhang A."/>
            <person name="Wang J."/>
        </authorList>
    </citation>
    <scope>NUCLEOTIDE SEQUENCE</scope>
</reference>
<gene>
    <name evidence="1" type="ORF">TRIUR3_20448</name>
</gene>
<protein>
    <submittedName>
        <fullName evidence="1">Uncharacterized protein</fullName>
    </submittedName>
</protein>
<proteinExistence type="predicted"/>
<dbReference type="OMA" id="TEYAYHQ"/>
<dbReference type="EMBL" id="KD271915">
    <property type="protein sequence ID" value="EMS46616.1"/>
    <property type="molecule type" value="Genomic_DNA"/>
</dbReference>
<dbReference type="AlphaFoldDB" id="M7YII9"/>
<name>M7YII9_TRIUA</name>